<comment type="similarity">
    <text evidence="1">Belongs to the TolB family.</text>
</comment>
<keyword evidence="4" id="KW-1185">Reference proteome</keyword>
<protein>
    <recommendedName>
        <fullName evidence="5">WD40 repeat protein</fullName>
    </recommendedName>
</protein>
<comment type="caution">
    <text evidence="3">The sequence shown here is derived from an EMBL/GenBank/DDBJ whole genome shotgun (WGS) entry which is preliminary data.</text>
</comment>
<gene>
    <name evidence="3" type="ORF">GCM10023165_54220</name>
</gene>
<name>A0ABP8IHU3_9BURK</name>
<evidence type="ECO:0000256" key="2">
    <source>
        <dbReference type="SAM" id="MobiDB-lite"/>
    </source>
</evidence>
<organism evidence="3 4">
    <name type="scientific">Variovorax defluvii</name>
    <dbReference type="NCBI Taxonomy" id="913761"/>
    <lineage>
        <taxon>Bacteria</taxon>
        <taxon>Pseudomonadati</taxon>
        <taxon>Pseudomonadota</taxon>
        <taxon>Betaproteobacteria</taxon>
        <taxon>Burkholderiales</taxon>
        <taxon>Comamonadaceae</taxon>
        <taxon>Variovorax</taxon>
    </lineage>
</organism>
<dbReference type="Gene3D" id="2.120.10.30">
    <property type="entry name" value="TolB, C-terminal domain"/>
    <property type="match status" value="1"/>
</dbReference>
<evidence type="ECO:0000256" key="1">
    <source>
        <dbReference type="ARBA" id="ARBA00009820"/>
    </source>
</evidence>
<dbReference type="SUPFAM" id="SSF89372">
    <property type="entry name" value="Fucose-specific lectin"/>
    <property type="match status" value="1"/>
</dbReference>
<evidence type="ECO:0000313" key="3">
    <source>
        <dbReference type="EMBL" id="GAA4358823.1"/>
    </source>
</evidence>
<evidence type="ECO:0000313" key="4">
    <source>
        <dbReference type="Proteomes" id="UP001500975"/>
    </source>
</evidence>
<accession>A0ABP8IHU3</accession>
<dbReference type="RefSeq" id="WP_345541920.1">
    <property type="nucleotide sequence ID" value="NZ_BAABGJ010000081.1"/>
</dbReference>
<dbReference type="InterPro" id="IPR011659">
    <property type="entry name" value="WD40"/>
</dbReference>
<dbReference type="Proteomes" id="UP001500975">
    <property type="component" value="Unassembled WGS sequence"/>
</dbReference>
<reference evidence="4" key="1">
    <citation type="journal article" date="2019" name="Int. J. Syst. Evol. Microbiol.">
        <title>The Global Catalogue of Microorganisms (GCM) 10K type strain sequencing project: providing services to taxonomists for standard genome sequencing and annotation.</title>
        <authorList>
            <consortium name="The Broad Institute Genomics Platform"/>
            <consortium name="The Broad Institute Genome Sequencing Center for Infectious Disease"/>
            <person name="Wu L."/>
            <person name="Ma J."/>
        </authorList>
    </citation>
    <scope>NUCLEOTIDE SEQUENCE [LARGE SCALE GENOMIC DNA]</scope>
    <source>
        <strain evidence="4">JCM 17804</strain>
    </source>
</reference>
<dbReference type="SUPFAM" id="SSF82171">
    <property type="entry name" value="DPP6 N-terminal domain-like"/>
    <property type="match status" value="1"/>
</dbReference>
<proteinExistence type="inferred from homology"/>
<feature type="region of interest" description="Disordered" evidence="2">
    <location>
        <begin position="1"/>
        <end position="20"/>
    </location>
</feature>
<dbReference type="PANTHER" id="PTHR36842">
    <property type="entry name" value="PROTEIN TOLB HOMOLOG"/>
    <property type="match status" value="1"/>
</dbReference>
<sequence>MSKVGSSVSPLSKAQPRKAARTLQRLGPVLATLAAVGPTLPAHATYPGENGPIVFTSVSTSPATIARVQPGGTGISTLAQGTSPRVSPNGKKIAFLVGSGTKSVFVMNIDGSDVAQLTSGLNVIAATWLPDGSRLAYVVAAAPNQWGTSLWTMNNDGTDKSYVRELRNGLKFSDLAWSPTTDAFAYSDGNGNLWYDTVSNPYPVTLDAVTYKPSWAPDGASILYGSGSASPFLLKEYSGTSSRTIQQNAARSRTALSPDGTLLTGGFGTNMALTTRARAGTPVTFSWPVATVDADWARVPKNCHATTPQGGGGVLGGYADFYAEQCVIAVSPNPAAAGGVLALAMAIGPDKRVYASALKNDASGAPKWGSYGVVPGAKGDVAGIQANKIAVAAANDGSFQAVMTDAANNRVYHAIQYPKGNWSGFDTLPVTGKPWDGTNDVAIAINGSSSTSPGKAQVLASATGSVYYVERSPNGSWDSSYVVVPGTSRTMNPAALAMASSNDGYTNVLAITTTADGTGQMQQVLRDPQGNWSGWVTVPAPVGTTLSKDSRVAIARTSSQASVMFLDAENRAYFQMRDNPNLASSWQTQLPATLVTTQGRSVSISQGSTSQVLVTRVYPQ</sequence>
<evidence type="ECO:0008006" key="5">
    <source>
        <dbReference type="Google" id="ProtNLM"/>
    </source>
</evidence>
<dbReference type="PANTHER" id="PTHR36842:SF1">
    <property type="entry name" value="PROTEIN TOLB"/>
    <property type="match status" value="1"/>
</dbReference>
<dbReference type="Pfam" id="PF07676">
    <property type="entry name" value="PD40"/>
    <property type="match status" value="1"/>
</dbReference>
<feature type="compositionally biased region" description="Polar residues" evidence="2">
    <location>
        <begin position="1"/>
        <end position="12"/>
    </location>
</feature>
<dbReference type="EMBL" id="BAABGJ010000081">
    <property type="protein sequence ID" value="GAA4358823.1"/>
    <property type="molecule type" value="Genomic_DNA"/>
</dbReference>
<dbReference type="InterPro" id="IPR011042">
    <property type="entry name" value="6-blade_b-propeller_TolB-like"/>
</dbReference>